<comment type="caution">
    <text evidence="1">The sequence shown here is derived from an EMBL/GenBank/DDBJ whole genome shotgun (WGS) entry which is preliminary data.</text>
</comment>
<sequence>MVLGLLALGGCGQPRDLPTSDDGVVGTVVAVSDVSGIPDAPDPDGWVVTLPTAAVDDVLALAGEGTLERELRYSRFTMAPETVDELGGTVAEVDGAGRFRLDVVGERLVCRLSASRWNGEVGAAGCVRADLPAGGVVRVTLGEAGLAVEVET</sequence>
<dbReference type="AlphaFoldDB" id="A0A021VSI2"/>
<dbReference type="Proteomes" id="UP000019753">
    <property type="component" value="Unassembled WGS sequence"/>
</dbReference>
<evidence type="ECO:0000313" key="2">
    <source>
        <dbReference type="Proteomes" id="UP000019753"/>
    </source>
</evidence>
<organism evidence="1 2">
    <name type="scientific">Actinotalea ferrariae CF5-4</name>
    <dbReference type="NCBI Taxonomy" id="948458"/>
    <lineage>
        <taxon>Bacteria</taxon>
        <taxon>Bacillati</taxon>
        <taxon>Actinomycetota</taxon>
        <taxon>Actinomycetes</taxon>
        <taxon>Micrococcales</taxon>
        <taxon>Cellulomonadaceae</taxon>
        <taxon>Actinotalea</taxon>
    </lineage>
</organism>
<reference evidence="1 2" key="1">
    <citation type="submission" date="2014-01" db="EMBL/GenBank/DDBJ databases">
        <title>Actinotalea ferrariae CF5-4.</title>
        <authorList>
            <person name="Chen F."/>
            <person name="Li Y."/>
            <person name="Wang G."/>
        </authorList>
    </citation>
    <scope>NUCLEOTIDE SEQUENCE [LARGE SCALE GENOMIC DNA]</scope>
    <source>
        <strain evidence="1 2">CF5-4</strain>
    </source>
</reference>
<dbReference type="EMBL" id="AXCW01000050">
    <property type="protein sequence ID" value="EYR64083.1"/>
    <property type="molecule type" value="Genomic_DNA"/>
</dbReference>
<accession>A0A021VSI2</accession>
<proteinExistence type="predicted"/>
<gene>
    <name evidence="1" type="ORF">N866_15900</name>
</gene>
<name>A0A021VSI2_9CELL</name>
<protein>
    <submittedName>
        <fullName evidence="1">Uncharacterized protein</fullName>
    </submittedName>
</protein>
<evidence type="ECO:0000313" key="1">
    <source>
        <dbReference type="EMBL" id="EYR64083.1"/>
    </source>
</evidence>
<keyword evidence="2" id="KW-1185">Reference proteome</keyword>